<sequence>MKKNLFKAGLSTIALASMTFVVSCKKNDEMKAPMTGDMRTFTVENIVTPKLFVQSGTFKGVGSKEINLPIILPGQSVDFKFKAGKGQALMFVTMYGKSKDWFFASQQPGINLFDKQGRAIQGDVSSQVRLWDNGTKNDQTGDVESKPIMQVPGVDASKLMNLKLAYEEKTSEFTLTIMNTSADTPNETPFSPGVWAVSNFDGSKLLAEKPFFTPNEKSNPEITNIAQMGNIDKLKEKVEANTGIITGISPVFLVVYRGDKNPIYQLGEKDPGLGLKNLSQAGDVSKLMKNLKAMKGVKGIYVAGNAPIGPGKMAMVQYKAEEGDMLAYATMFGFSNDWFYANEQAVLALSNGNVTKSTALFDSGTGVDQFPGAGNRQALFGGTPQMESNSISKVGNAFPVPPVDQVLRITIK</sequence>
<evidence type="ECO:0000313" key="2">
    <source>
        <dbReference type="EMBL" id="GAD05306.1"/>
    </source>
</evidence>
<evidence type="ECO:0000313" key="3">
    <source>
        <dbReference type="Proteomes" id="UP000018031"/>
    </source>
</evidence>
<name>T1CHE8_9PORP</name>
<keyword evidence="1" id="KW-0732">Signal</keyword>
<feature type="signal peptide" evidence="1">
    <location>
        <begin position="1"/>
        <end position="16"/>
    </location>
</feature>
<reference evidence="3" key="1">
    <citation type="journal article" date="2013" name="Genome">
        <title>Draft Genome Sequences of Porphyromonas crevioricanis JCM 15906T and Porphyromonas cansulci JCM 13913T Isolated from a Canine Oral Cavity.</title>
        <authorList>
            <person name="Sakamoto M."/>
            <person name="Tanaka N."/>
            <person name="Shiwa Y."/>
            <person name="Yoshikawa H."/>
            <person name="Ohkuma M."/>
        </authorList>
    </citation>
    <scope>NUCLEOTIDE SEQUENCE [LARGE SCALE GENOMIC DNA]</scope>
    <source>
        <strain evidence="3">JCM 15906</strain>
    </source>
</reference>
<comment type="caution">
    <text evidence="2">The sequence shown here is derived from an EMBL/GenBank/DDBJ whole genome shotgun (WGS) entry which is preliminary data.</text>
</comment>
<organism evidence="2 3">
    <name type="scientific">Porphyromonas crevioricanis JCM 15906</name>
    <dbReference type="NCBI Taxonomy" id="1305617"/>
    <lineage>
        <taxon>Bacteria</taxon>
        <taxon>Pseudomonadati</taxon>
        <taxon>Bacteroidota</taxon>
        <taxon>Bacteroidia</taxon>
        <taxon>Bacteroidales</taxon>
        <taxon>Porphyromonadaceae</taxon>
        <taxon>Porphyromonas</taxon>
    </lineage>
</organism>
<dbReference type="InterPro" id="IPR009465">
    <property type="entry name" value="Spondin_N"/>
</dbReference>
<dbReference type="AlphaFoldDB" id="T1CHE8"/>
<dbReference type="Proteomes" id="UP000018031">
    <property type="component" value="Unassembled WGS sequence"/>
</dbReference>
<evidence type="ECO:0008006" key="4">
    <source>
        <dbReference type="Google" id="ProtNLM"/>
    </source>
</evidence>
<gene>
    <name evidence="2" type="ORF">PORCRE_1006</name>
</gene>
<dbReference type="Gene3D" id="2.60.40.2130">
    <property type="entry name" value="F-spondin domain"/>
    <property type="match status" value="2"/>
</dbReference>
<reference evidence="2 3" key="2">
    <citation type="journal article" date="2013" name="Genome Announc.">
        <title>Draft Genome Sequences of Porphyromonas crevioricanis JCM 15906T and Porphyromonas cansulci JCM 13913T Isolated from a Canine Oral Cavity.</title>
        <authorList>
            <person name="Sakamoto M."/>
            <person name="Tanaka N."/>
            <person name="Shiwa Y."/>
            <person name="Yoshikawa H."/>
            <person name="Ohkuma M."/>
        </authorList>
    </citation>
    <scope>NUCLEOTIDE SEQUENCE [LARGE SCALE GENOMIC DNA]</scope>
    <source>
        <strain evidence="2 3">JCM 15906</strain>
    </source>
</reference>
<proteinExistence type="predicted"/>
<dbReference type="PROSITE" id="PS51257">
    <property type="entry name" value="PROKAR_LIPOPROTEIN"/>
    <property type="match status" value="1"/>
</dbReference>
<protein>
    <recommendedName>
        <fullName evidence="4">Lipoprotein</fullName>
    </recommendedName>
</protein>
<evidence type="ECO:0000256" key="1">
    <source>
        <dbReference type="SAM" id="SignalP"/>
    </source>
</evidence>
<dbReference type="NCBIfam" id="NF038123">
    <property type="entry name" value="NF038123_dom"/>
    <property type="match status" value="3"/>
</dbReference>
<dbReference type="InterPro" id="IPR038678">
    <property type="entry name" value="Spondin_N_sf"/>
</dbReference>
<feature type="chain" id="PRO_5004586593" description="Lipoprotein" evidence="1">
    <location>
        <begin position="17"/>
        <end position="412"/>
    </location>
</feature>
<accession>T1CHE8</accession>
<dbReference type="RefSeq" id="WP_023937409.1">
    <property type="nucleotide sequence ID" value="NZ_BAOU01000024.1"/>
</dbReference>
<dbReference type="EMBL" id="BAOU01000024">
    <property type="protein sequence ID" value="GAD05306.1"/>
    <property type="molecule type" value="Genomic_DNA"/>
</dbReference>